<keyword evidence="7" id="KW-0249">Electron transport</keyword>
<feature type="transmembrane region" description="Helical" evidence="10">
    <location>
        <begin position="73"/>
        <end position="91"/>
    </location>
</feature>
<dbReference type="GO" id="GO:0055085">
    <property type="term" value="P:transmembrane transport"/>
    <property type="evidence" value="ECO:0007669"/>
    <property type="project" value="InterPro"/>
</dbReference>
<keyword evidence="6" id="KW-1278">Translocase</keyword>
<protein>
    <recommendedName>
        <fullName evidence="12">Electron transport complex protein RnfD</fullName>
    </recommendedName>
</protein>
<evidence type="ECO:0000256" key="1">
    <source>
        <dbReference type="ARBA" id="ARBA00022448"/>
    </source>
</evidence>
<keyword evidence="2" id="KW-0597">Phosphoprotein</keyword>
<accession>A0A0H5QKH8</accession>
<dbReference type="Pfam" id="PF03116">
    <property type="entry name" value="NQR2_RnfD_RnfE"/>
    <property type="match status" value="1"/>
</dbReference>
<dbReference type="NCBIfam" id="TIGR01946">
    <property type="entry name" value="rnfD"/>
    <property type="match status" value="1"/>
</dbReference>
<sequence>MLDMLVALTPALGMAVFFFGPRALALCAVSVVSCVGFELLYRLLTRQSISIGDLSACVTGLLLALSLPASAPYWVPVMGAAFAIIVVKQFYGGLGRNFMNPALAGRMLAGTLPMLMTTWPQPMQTLSMATVDAVSAATPMSYLHEGSLPPIPLDFMFLGRRGGCMGEISAFMLLLGLGYLLVRRVISARIPLSYLGTVAAIALFTAPESVSPFVWTAYQLMGGGLLMGAVFFATDPATSPVTPRGQVMYGVGCGLLTTLLRGSSSYPEGVGWAILTMNCMVWLLDRLGLPRRFG</sequence>
<keyword evidence="9 10" id="KW-0472">Membrane</keyword>
<evidence type="ECO:0000256" key="5">
    <source>
        <dbReference type="ARBA" id="ARBA00022692"/>
    </source>
</evidence>
<evidence type="ECO:0000313" key="11">
    <source>
        <dbReference type="EMBL" id="CRY96297.1"/>
    </source>
</evidence>
<dbReference type="InterPro" id="IPR011303">
    <property type="entry name" value="RnfD_bac"/>
</dbReference>
<reference evidence="11" key="1">
    <citation type="submission" date="2015-06" db="EMBL/GenBank/DDBJ databases">
        <authorList>
            <person name="Joergensen T."/>
        </authorList>
    </citation>
    <scope>NUCLEOTIDE SEQUENCE</scope>
    <source>
        <strain evidence="11">RGFK1046</strain>
    </source>
</reference>
<keyword evidence="4" id="KW-0288">FMN</keyword>
<keyword evidence="3" id="KW-0285">Flavoprotein</keyword>
<dbReference type="GO" id="GO:0022900">
    <property type="term" value="P:electron transport chain"/>
    <property type="evidence" value="ECO:0007669"/>
    <property type="project" value="InterPro"/>
</dbReference>
<organism evidence="11">
    <name type="scientific">uncultured prokaryote</name>
    <dbReference type="NCBI Taxonomy" id="198431"/>
    <lineage>
        <taxon>unclassified sequences</taxon>
        <taxon>environmental samples</taxon>
    </lineage>
</organism>
<dbReference type="InterPro" id="IPR004338">
    <property type="entry name" value="NqrB/RnfD"/>
</dbReference>
<feature type="transmembrane region" description="Helical" evidence="10">
    <location>
        <begin position="165"/>
        <end position="182"/>
    </location>
</feature>
<evidence type="ECO:0000256" key="3">
    <source>
        <dbReference type="ARBA" id="ARBA00022630"/>
    </source>
</evidence>
<evidence type="ECO:0000256" key="9">
    <source>
        <dbReference type="ARBA" id="ARBA00023136"/>
    </source>
</evidence>
<feature type="transmembrane region" description="Helical" evidence="10">
    <location>
        <begin position="213"/>
        <end position="234"/>
    </location>
</feature>
<feature type="transmembrane region" description="Helical" evidence="10">
    <location>
        <begin position="189"/>
        <end position="207"/>
    </location>
</feature>
<keyword evidence="1" id="KW-0813">Transport</keyword>
<dbReference type="GO" id="GO:0005886">
    <property type="term" value="C:plasma membrane"/>
    <property type="evidence" value="ECO:0007669"/>
    <property type="project" value="TreeGrafter"/>
</dbReference>
<evidence type="ECO:0000256" key="2">
    <source>
        <dbReference type="ARBA" id="ARBA00022553"/>
    </source>
</evidence>
<feature type="transmembrane region" description="Helical" evidence="10">
    <location>
        <begin position="49"/>
        <end position="67"/>
    </location>
</feature>
<evidence type="ECO:0008006" key="12">
    <source>
        <dbReference type="Google" id="ProtNLM"/>
    </source>
</evidence>
<feature type="transmembrane region" description="Helical" evidence="10">
    <location>
        <begin position="103"/>
        <end position="120"/>
    </location>
</feature>
<evidence type="ECO:0000256" key="6">
    <source>
        <dbReference type="ARBA" id="ARBA00022967"/>
    </source>
</evidence>
<proteinExistence type="predicted"/>
<evidence type="ECO:0000256" key="7">
    <source>
        <dbReference type="ARBA" id="ARBA00022982"/>
    </source>
</evidence>
<evidence type="ECO:0000256" key="8">
    <source>
        <dbReference type="ARBA" id="ARBA00022989"/>
    </source>
</evidence>
<dbReference type="PANTHER" id="PTHR30578:SF0">
    <property type="entry name" value="ION-TRANSLOCATING OXIDOREDUCTASE COMPLEX SUBUNIT D"/>
    <property type="match status" value="1"/>
</dbReference>
<evidence type="ECO:0000256" key="10">
    <source>
        <dbReference type="SAM" id="Phobius"/>
    </source>
</evidence>
<keyword evidence="8 10" id="KW-1133">Transmembrane helix</keyword>
<dbReference type="AlphaFoldDB" id="A0A0H5QKH8"/>
<evidence type="ECO:0000256" key="4">
    <source>
        <dbReference type="ARBA" id="ARBA00022643"/>
    </source>
</evidence>
<reference evidence="11" key="2">
    <citation type="submission" date="2015-07" db="EMBL/GenBank/DDBJ databases">
        <title>Plasmids, circular viruses and viroids from rat gut.</title>
        <authorList>
            <person name="Jorgensen T.J."/>
            <person name="Hansen M.A."/>
            <person name="Xu Z."/>
            <person name="Tabak M.A."/>
            <person name="Sorensen S.J."/>
            <person name="Hansen L.H."/>
        </authorList>
    </citation>
    <scope>NUCLEOTIDE SEQUENCE</scope>
    <source>
        <strain evidence="11">RGFK1046</strain>
    </source>
</reference>
<keyword evidence="5 10" id="KW-0812">Transmembrane</keyword>
<name>A0A0H5QKH8_9ZZZZ</name>
<dbReference type="EMBL" id="LN853627">
    <property type="protein sequence ID" value="CRY96297.1"/>
    <property type="molecule type" value="Genomic_DNA"/>
</dbReference>
<dbReference type="PANTHER" id="PTHR30578">
    <property type="entry name" value="ELECTRON TRANSPORT COMPLEX PROTEIN RNFD"/>
    <property type="match status" value="1"/>
</dbReference>
<feature type="transmembrane region" description="Helical" evidence="10">
    <location>
        <begin position="12"/>
        <end position="37"/>
    </location>
</feature>